<evidence type="ECO:0000256" key="1">
    <source>
        <dbReference type="ARBA" id="ARBA00023002"/>
    </source>
</evidence>
<organism evidence="4 5">
    <name type="scientific">Enterovibrio gelatinilyticus</name>
    <dbReference type="NCBI Taxonomy" id="2899819"/>
    <lineage>
        <taxon>Bacteria</taxon>
        <taxon>Pseudomonadati</taxon>
        <taxon>Pseudomonadota</taxon>
        <taxon>Gammaproteobacteria</taxon>
        <taxon>Vibrionales</taxon>
        <taxon>Vibrionaceae</taxon>
        <taxon>Enterovibrio</taxon>
    </lineage>
</organism>
<evidence type="ECO:0000313" key="4">
    <source>
        <dbReference type="EMBL" id="MDD1796056.1"/>
    </source>
</evidence>
<dbReference type="Proteomes" id="UP001149400">
    <property type="component" value="Unassembled WGS sequence"/>
</dbReference>
<keyword evidence="1" id="KW-0560">Oxidoreductase</keyword>
<reference evidence="4" key="1">
    <citation type="submission" date="2021-12" db="EMBL/GenBank/DDBJ databases">
        <title>Enterovibrio ZSDZ35 sp. nov. and Enterovibrio ZSDZ42 sp. nov., isolated from coastal seawater in Qingdao.</title>
        <authorList>
            <person name="Zhang P."/>
        </authorList>
    </citation>
    <scope>NUCLEOTIDE SEQUENCE</scope>
    <source>
        <strain evidence="4">ZSDZ42</strain>
    </source>
</reference>
<gene>
    <name evidence="4" type="ORF">LRP50_23325</name>
</gene>
<feature type="domain" description="NAD-dependent epimerase/dehydratase" evidence="3">
    <location>
        <begin position="9"/>
        <end position="248"/>
    </location>
</feature>
<keyword evidence="5" id="KW-1185">Reference proteome</keyword>
<comment type="similarity">
    <text evidence="2">Belongs to the NAD(P)-dependent epimerase/dehydratase family. Dihydroflavonol-4-reductase subfamily.</text>
</comment>
<proteinExistence type="inferred from homology"/>
<dbReference type="CDD" id="cd05227">
    <property type="entry name" value="AR_SDR_e"/>
    <property type="match status" value="1"/>
</dbReference>
<dbReference type="InterPro" id="IPR001509">
    <property type="entry name" value="Epimerase_deHydtase"/>
</dbReference>
<sequence length="341" mass="37215">MTEETRGLVLLTGVSGFIGLHCAKEMLEQGYKVRGSVRSKEKEDEVLATLNAASVNTAHLSFVRLDLTSDSGWAQAAEDCDFIMHVASPFTIANPKTEDEMIAPAVQGSLRALKAGKDAGVKRVVLTSSILSMMGSMKTGTFGPEDWTDTQSKAINTYTKSKTLAERAAWEFMASQSDKNEMELVVVNPGAVFGPSLGKNMTGQTMTLFKQMLQGKIPLVPNFAFPMVDVRDVAKLHVEALTNTEANGKRIIAATAEPHSFIEIAKILKNEGYKGPSTRKAPDFLLRLTSIFDREAKGMLGMLGMNLHSNNTETRTLFNWTPRTMKESVLDTAKSIKATES</sequence>
<evidence type="ECO:0000256" key="2">
    <source>
        <dbReference type="ARBA" id="ARBA00023445"/>
    </source>
</evidence>
<dbReference type="RefSeq" id="WP_274166818.1">
    <property type="nucleotide sequence ID" value="NZ_JAJUBC010000041.1"/>
</dbReference>
<dbReference type="PANTHER" id="PTHR10366:SF564">
    <property type="entry name" value="STEROL-4-ALPHA-CARBOXYLATE 3-DEHYDROGENASE, DECARBOXYLATING"/>
    <property type="match status" value="1"/>
</dbReference>
<dbReference type="EMBL" id="JAJUBC010000041">
    <property type="protein sequence ID" value="MDD1796056.1"/>
    <property type="molecule type" value="Genomic_DNA"/>
</dbReference>
<dbReference type="Gene3D" id="3.40.50.720">
    <property type="entry name" value="NAD(P)-binding Rossmann-like Domain"/>
    <property type="match status" value="1"/>
</dbReference>
<evidence type="ECO:0000313" key="5">
    <source>
        <dbReference type="Proteomes" id="UP001149400"/>
    </source>
</evidence>
<evidence type="ECO:0000259" key="3">
    <source>
        <dbReference type="Pfam" id="PF01370"/>
    </source>
</evidence>
<dbReference type="InterPro" id="IPR036291">
    <property type="entry name" value="NAD(P)-bd_dom_sf"/>
</dbReference>
<name>A0ABT5R711_9GAMM</name>
<dbReference type="InterPro" id="IPR050425">
    <property type="entry name" value="NAD(P)_dehydrat-like"/>
</dbReference>
<dbReference type="PANTHER" id="PTHR10366">
    <property type="entry name" value="NAD DEPENDENT EPIMERASE/DEHYDRATASE"/>
    <property type="match status" value="1"/>
</dbReference>
<comment type="caution">
    <text evidence="4">The sequence shown here is derived from an EMBL/GenBank/DDBJ whole genome shotgun (WGS) entry which is preliminary data.</text>
</comment>
<accession>A0ABT5R711</accession>
<dbReference type="Pfam" id="PF01370">
    <property type="entry name" value="Epimerase"/>
    <property type="match status" value="1"/>
</dbReference>
<dbReference type="SUPFAM" id="SSF51735">
    <property type="entry name" value="NAD(P)-binding Rossmann-fold domains"/>
    <property type="match status" value="1"/>
</dbReference>
<protein>
    <submittedName>
        <fullName evidence="4">Aldehyde reductase</fullName>
    </submittedName>
</protein>